<evidence type="ECO:0000313" key="8">
    <source>
        <dbReference type="EMBL" id="ADI38749.1"/>
    </source>
</evidence>
<evidence type="ECO:0000256" key="4">
    <source>
        <dbReference type="ARBA" id="ARBA00022840"/>
    </source>
</evidence>
<proteinExistence type="predicted"/>
<name>D6YRQ4_WADCW</name>
<accession>D6YRQ4</accession>
<dbReference type="InterPro" id="IPR027417">
    <property type="entry name" value="P-loop_NTPase"/>
</dbReference>
<dbReference type="OrthoDB" id="9787851at2"/>
<evidence type="ECO:0000259" key="7">
    <source>
        <dbReference type="PROSITE" id="PS50893"/>
    </source>
</evidence>
<dbReference type="RefSeq" id="WP_013182460.1">
    <property type="nucleotide sequence ID" value="NC_014225.1"/>
</dbReference>
<dbReference type="EC" id="3.6.3.-" evidence="8"/>
<evidence type="ECO:0000256" key="5">
    <source>
        <dbReference type="ARBA" id="ARBA00022967"/>
    </source>
</evidence>
<comment type="function">
    <text evidence="6">Part of the ABC transporter complex HmuTUV involved in hemin import. Responsible for energy coupling to the transport system.</text>
</comment>
<dbReference type="FunFam" id="3.40.50.300:FF:000134">
    <property type="entry name" value="Iron-enterobactin ABC transporter ATP-binding protein"/>
    <property type="match status" value="1"/>
</dbReference>
<dbReference type="STRING" id="716544.wcw_1399"/>
<dbReference type="GO" id="GO:0016887">
    <property type="term" value="F:ATP hydrolysis activity"/>
    <property type="evidence" value="ECO:0007669"/>
    <property type="project" value="InterPro"/>
</dbReference>
<keyword evidence="4" id="KW-0067">ATP-binding</keyword>
<evidence type="ECO:0000256" key="1">
    <source>
        <dbReference type="ARBA" id="ARBA00004417"/>
    </source>
</evidence>
<dbReference type="AlphaFoldDB" id="D6YRQ4"/>
<feature type="domain" description="ABC transporter" evidence="7">
    <location>
        <begin position="2"/>
        <end position="231"/>
    </location>
</feature>
<protein>
    <submittedName>
        <fullName evidence="8">Putative ABC-type Fe3+-siderophore transporter, ATPase subunit</fullName>
        <ecNumber evidence="8">3.6.3.-</ecNumber>
    </submittedName>
</protein>
<keyword evidence="8" id="KW-0378">Hydrolase</keyword>
<organism evidence="8 9">
    <name type="scientific">Waddlia chondrophila (strain ATCC VR-1470 / WSU 86-1044)</name>
    <dbReference type="NCBI Taxonomy" id="716544"/>
    <lineage>
        <taxon>Bacteria</taxon>
        <taxon>Pseudomonadati</taxon>
        <taxon>Chlamydiota</taxon>
        <taxon>Chlamydiia</taxon>
        <taxon>Parachlamydiales</taxon>
        <taxon>Waddliaceae</taxon>
        <taxon>Waddlia</taxon>
    </lineage>
</organism>
<gene>
    <name evidence="8" type="ordered locus">wcw_1399</name>
</gene>
<evidence type="ECO:0000256" key="3">
    <source>
        <dbReference type="ARBA" id="ARBA00022741"/>
    </source>
</evidence>
<sequence length="245" mass="27644">MLEAKNIAYSIDGKMLVENINLSFFPGILYGILGPNGSGKSTLLKTLSGIWNPTKGIVKWKGKPLLARSRKQISSTISLVPQNPQVHFDFTVAEMVRMGRYPYGSKHCDAEIEKALNTVDAWHLRKRSILHLSHGERKRVYIARALVTESPILLLDEPEASLDIKHQLEIWKLLRKLAEQDKTIIVTNHDLAATQRFCDEVAILNQGRCVCHGQFDQVMTPQRLLEVFGVVESANFRPITFETPS</sequence>
<keyword evidence="3" id="KW-0547">Nucleotide-binding</keyword>
<keyword evidence="5" id="KW-1278">Translocase</keyword>
<reference evidence="8 9" key="1">
    <citation type="journal article" date="2010" name="PLoS ONE">
        <title>The Waddlia genome: a window into chlamydial biology.</title>
        <authorList>
            <person name="Bertelli C."/>
            <person name="Collyn F."/>
            <person name="Croxatto A."/>
            <person name="Ruckert C."/>
            <person name="Polkinghorne A."/>
            <person name="Kebbi-Beghdadi C."/>
            <person name="Goesmann A."/>
            <person name="Vaughan L."/>
            <person name="Greub G."/>
        </authorList>
    </citation>
    <scope>NUCLEOTIDE SEQUENCE [LARGE SCALE GENOMIC DNA]</scope>
    <source>
        <strain evidence="9">ATCC VR-1470 / WSU 86-1044</strain>
    </source>
</reference>
<dbReference type="PROSITE" id="PS50893">
    <property type="entry name" value="ABC_TRANSPORTER_2"/>
    <property type="match status" value="1"/>
</dbReference>
<dbReference type="GO" id="GO:0005886">
    <property type="term" value="C:plasma membrane"/>
    <property type="evidence" value="ECO:0007669"/>
    <property type="project" value="UniProtKB-SubCell"/>
</dbReference>
<dbReference type="Proteomes" id="UP000001505">
    <property type="component" value="Chromosome"/>
</dbReference>
<dbReference type="PANTHER" id="PTHR42794:SF1">
    <property type="entry name" value="HEMIN IMPORT ATP-BINDING PROTEIN HMUV"/>
    <property type="match status" value="1"/>
</dbReference>
<evidence type="ECO:0000256" key="6">
    <source>
        <dbReference type="ARBA" id="ARBA00037066"/>
    </source>
</evidence>
<dbReference type="eggNOG" id="COG1120">
    <property type="taxonomic scope" value="Bacteria"/>
</dbReference>
<dbReference type="SMART" id="SM00382">
    <property type="entry name" value="AAA"/>
    <property type="match status" value="1"/>
</dbReference>
<dbReference type="HOGENOM" id="CLU_000604_1_11_0"/>
<dbReference type="InterPro" id="IPR003439">
    <property type="entry name" value="ABC_transporter-like_ATP-bd"/>
</dbReference>
<dbReference type="Gene3D" id="3.40.50.300">
    <property type="entry name" value="P-loop containing nucleotide triphosphate hydrolases"/>
    <property type="match status" value="1"/>
</dbReference>
<dbReference type="InterPro" id="IPR003593">
    <property type="entry name" value="AAA+_ATPase"/>
</dbReference>
<dbReference type="EMBL" id="CP001928">
    <property type="protein sequence ID" value="ADI38749.1"/>
    <property type="molecule type" value="Genomic_DNA"/>
</dbReference>
<evidence type="ECO:0000256" key="2">
    <source>
        <dbReference type="ARBA" id="ARBA00022448"/>
    </source>
</evidence>
<evidence type="ECO:0000313" key="9">
    <source>
        <dbReference type="Proteomes" id="UP000001505"/>
    </source>
</evidence>
<dbReference type="PANTHER" id="PTHR42794">
    <property type="entry name" value="HEMIN IMPORT ATP-BINDING PROTEIN HMUV"/>
    <property type="match status" value="1"/>
</dbReference>
<dbReference type="KEGG" id="wch:wcw_1399"/>
<keyword evidence="2" id="KW-0813">Transport</keyword>
<dbReference type="Pfam" id="PF00005">
    <property type="entry name" value="ABC_tran"/>
    <property type="match status" value="1"/>
</dbReference>
<keyword evidence="9" id="KW-1185">Reference proteome</keyword>
<dbReference type="GO" id="GO:0005524">
    <property type="term" value="F:ATP binding"/>
    <property type="evidence" value="ECO:0007669"/>
    <property type="project" value="UniProtKB-KW"/>
</dbReference>
<dbReference type="CDD" id="cd03214">
    <property type="entry name" value="ABC_Iron-Siderophores_B12_Hemin"/>
    <property type="match status" value="1"/>
</dbReference>
<comment type="subcellular location">
    <subcellularLocation>
        <location evidence="1">Cell inner membrane</location>
        <topology evidence="1">Peripheral membrane protein</topology>
    </subcellularLocation>
</comment>
<dbReference type="SUPFAM" id="SSF52540">
    <property type="entry name" value="P-loop containing nucleoside triphosphate hydrolases"/>
    <property type="match status" value="1"/>
</dbReference>